<dbReference type="PANTHER" id="PTHR43320">
    <property type="entry name" value="SUGAR KINASE"/>
    <property type="match status" value="1"/>
</dbReference>
<evidence type="ECO:0000256" key="1">
    <source>
        <dbReference type="ARBA" id="ARBA00010688"/>
    </source>
</evidence>
<dbReference type="InterPro" id="IPR052700">
    <property type="entry name" value="Carb_kinase_PfkB-like"/>
</dbReference>
<feature type="domain" description="Carbohydrate kinase PfkB" evidence="4">
    <location>
        <begin position="4"/>
        <end position="317"/>
    </location>
</feature>
<dbReference type="InterPro" id="IPR029056">
    <property type="entry name" value="Ribokinase-like"/>
</dbReference>
<dbReference type="Proteomes" id="UP000823900">
    <property type="component" value="Unassembled WGS sequence"/>
</dbReference>
<evidence type="ECO:0000313" key="5">
    <source>
        <dbReference type="EMBL" id="HJA71668.1"/>
    </source>
</evidence>
<organism evidence="5 6">
    <name type="scientific">Candidatus Lachnoclostridium stercoravium</name>
    <dbReference type="NCBI Taxonomy" id="2838633"/>
    <lineage>
        <taxon>Bacteria</taxon>
        <taxon>Bacillati</taxon>
        <taxon>Bacillota</taxon>
        <taxon>Clostridia</taxon>
        <taxon>Lachnospirales</taxon>
        <taxon>Lachnospiraceae</taxon>
    </lineage>
</organism>
<keyword evidence="3 5" id="KW-0418">Kinase</keyword>
<evidence type="ECO:0000256" key="2">
    <source>
        <dbReference type="ARBA" id="ARBA00022679"/>
    </source>
</evidence>
<dbReference type="Gene3D" id="3.40.1190.20">
    <property type="match status" value="1"/>
</dbReference>
<proteinExistence type="inferred from homology"/>
<dbReference type="AlphaFoldDB" id="A0A9D2HK32"/>
<keyword evidence="2" id="KW-0808">Transferase</keyword>
<protein>
    <submittedName>
        <fullName evidence="5">Sugar kinase</fullName>
    </submittedName>
</protein>
<name>A0A9D2HK32_9FIRM</name>
<dbReference type="CDD" id="cd01166">
    <property type="entry name" value="KdgK"/>
    <property type="match status" value="1"/>
</dbReference>
<evidence type="ECO:0000256" key="3">
    <source>
        <dbReference type="ARBA" id="ARBA00022777"/>
    </source>
</evidence>
<dbReference type="PANTHER" id="PTHR43320:SF2">
    <property type="entry name" value="2-DEHYDRO-3-DEOXYGLUCONOKINASE_2-DEHYDRO-3-DEOXYGALACTONOKINASE"/>
    <property type="match status" value="1"/>
</dbReference>
<reference evidence="5" key="1">
    <citation type="journal article" date="2021" name="PeerJ">
        <title>Extensive microbial diversity within the chicken gut microbiome revealed by metagenomics and culture.</title>
        <authorList>
            <person name="Gilroy R."/>
            <person name="Ravi A."/>
            <person name="Getino M."/>
            <person name="Pursley I."/>
            <person name="Horton D.L."/>
            <person name="Alikhan N.F."/>
            <person name="Baker D."/>
            <person name="Gharbi K."/>
            <person name="Hall N."/>
            <person name="Watson M."/>
            <person name="Adriaenssens E.M."/>
            <person name="Foster-Nyarko E."/>
            <person name="Jarju S."/>
            <person name="Secka A."/>
            <person name="Antonio M."/>
            <person name="Oren A."/>
            <person name="Chaudhuri R.R."/>
            <person name="La Ragione R."/>
            <person name="Hildebrand F."/>
            <person name="Pallen M.J."/>
        </authorList>
    </citation>
    <scope>NUCLEOTIDE SEQUENCE</scope>
    <source>
        <strain evidence="5">CHK178-16964</strain>
    </source>
</reference>
<accession>A0A9D2HK32</accession>
<dbReference type="InterPro" id="IPR011611">
    <property type="entry name" value="PfkB_dom"/>
</dbReference>
<dbReference type="SUPFAM" id="SSF53613">
    <property type="entry name" value="Ribokinase-like"/>
    <property type="match status" value="1"/>
</dbReference>
<comment type="similarity">
    <text evidence="1">Belongs to the carbohydrate kinase PfkB family.</text>
</comment>
<dbReference type="Pfam" id="PF00294">
    <property type="entry name" value="PfkB"/>
    <property type="match status" value="1"/>
</dbReference>
<dbReference type="EMBL" id="DWZA01000077">
    <property type="protein sequence ID" value="HJA71668.1"/>
    <property type="molecule type" value="Genomic_DNA"/>
</dbReference>
<evidence type="ECO:0000259" key="4">
    <source>
        <dbReference type="Pfam" id="PF00294"/>
    </source>
</evidence>
<evidence type="ECO:0000313" key="6">
    <source>
        <dbReference type="Proteomes" id="UP000823900"/>
    </source>
</evidence>
<sequence length="344" mass="37403">MGKKVITMGEIMLRLSTPGHERFIQADGFDVCYGGGEANAAVSLANFGHKAEFVTAVPANPIGECAVAALRKYGVGTEHIVRSGERLGIYFLESGSAMRPSNVVYDRAGSSISTARPEEFDFAEIFQDADWFHFTGITPALSDSAAWLTEEALKAAKAAGVTVSVDLNYRKKLWTPEKARSVMTKLMKYVDICIGNEEDGDKVLGFKIPESDVRSGGLDLEGYKKIFRQMADQFGFRYVVSSLRQSYSASHNDWSACVMDGKTGEFYHSRTYSIAPIVDRIGGGDSFAAGFICGLLDGKDMKEALEFASAASALKHTIPGDFNFVTREEVESLAQGDGSGRVQR</sequence>
<gene>
    <name evidence="5" type="ORF">IAA07_08860</name>
</gene>
<comment type="caution">
    <text evidence="5">The sequence shown here is derived from an EMBL/GenBank/DDBJ whole genome shotgun (WGS) entry which is preliminary data.</text>
</comment>
<dbReference type="GO" id="GO:0016301">
    <property type="term" value="F:kinase activity"/>
    <property type="evidence" value="ECO:0007669"/>
    <property type="project" value="UniProtKB-KW"/>
</dbReference>
<reference evidence="5" key="2">
    <citation type="submission" date="2021-04" db="EMBL/GenBank/DDBJ databases">
        <authorList>
            <person name="Gilroy R."/>
        </authorList>
    </citation>
    <scope>NUCLEOTIDE SEQUENCE</scope>
    <source>
        <strain evidence="5">CHK178-16964</strain>
    </source>
</reference>